<dbReference type="GO" id="GO:0004022">
    <property type="term" value="F:alcohol dehydrogenase (NAD+) activity"/>
    <property type="evidence" value="ECO:0007669"/>
    <property type="project" value="TreeGrafter"/>
</dbReference>
<dbReference type="AlphaFoldDB" id="A0A974NNS8"/>
<dbReference type="Proteomes" id="UP000595254">
    <property type="component" value="Chromosome"/>
</dbReference>
<dbReference type="PROSITE" id="PS00913">
    <property type="entry name" value="ADH_IRON_1"/>
    <property type="match status" value="1"/>
</dbReference>
<sequence length="401" mass="43424">MKVTSYYEYYQHTIIKSGSGTRILLPDVIKELGGTRPVLYSDKGLTNAGITQTIIDLFERVPGIQLAGVFDNIEQDAKSSYINEAISFYKERNGDCLISLGGGSVMDTVKGVKWAIHHKVSDISLAVMGTIAEGRDSLPFATPHVAIPTTAGTGSEVSPGAVILNERLGVKCNIFNPYISADYAILDPDLTLGLPPKITAFTGMDALTHGIEGYFSNKSNAMTDALALQSIRLVIDNLKTAVHEGKNLAARSNMLQASSMAILSFCLAVDAVPVHNLAHSFGAKYNIPHGLANAVLLPNVMTHLPELYLDKIQGLAEALRVDDASSDSKTCLKQCIEKIISLREDINLPEDFTEYKIDPEDIPGLIPLVQADPIAMLYKVREDVITKVSKEVIIGTKVKVI</sequence>
<evidence type="ECO:0000256" key="1">
    <source>
        <dbReference type="ARBA" id="ARBA00007358"/>
    </source>
</evidence>
<dbReference type="Pfam" id="PF00465">
    <property type="entry name" value="Fe-ADH"/>
    <property type="match status" value="1"/>
</dbReference>
<evidence type="ECO:0000256" key="3">
    <source>
        <dbReference type="ARBA" id="ARBA00023027"/>
    </source>
</evidence>
<dbReference type="Gene3D" id="1.20.1090.10">
    <property type="entry name" value="Dehydroquinate synthase-like - alpha domain"/>
    <property type="match status" value="1"/>
</dbReference>
<gene>
    <name evidence="6" type="ORF">I6J18_03975</name>
</gene>
<dbReference type="SUPFAM" id="SSF56796">
    <property type="entry name" value="Dehydroquinate synthase-like"/>
    <property type="match status" value="1"/>
</dbReference>
<dbReference type="GO" id="GO:0046872">
    <property type="term" value="F:metal ion binding"/>
    <property type="evidence" value="ECO:0007669"/>
    <property type="project" value="InterPro"/>
</dbReference>
<dbReference type="FunFam" id="3.40.50.1970:FF:000003">
    <property type="entry name" value="Alcohol dehydrogenase, iron-containing"/>
    <property type="match status" value="1"/>
</dbReference>
<evidence type="ECO:0000256" key="2">
    <source>
        <dbReference type="ARBA" id="ARBA00023002"/>
    </source>
</evidence>
<dbReference type="InterPro" id="IPR039697">
    <property type="entry name" value="Alcohol_dehydrogenase_Fe"/>
</dbReference>
<keyword evidence="3" id="KW-0520">NAD</keyword>
<dbReference type="EMBL" id="CP068053">
    <property type="protein sequence ID" value="QQT01072.1"/>
    <property type="molecule type" value="Genomic_DNA"/>
</dbReference>
<feature type="domain" description="Fe-containing alcohol dehydrogenase-like C-terminal" evidence="5">
    <location>
        <begin position="199"/>
        <end position="366"/>
    </location>
</feature>
<comment type="similarity">
    <text evidence="1">Belongs to the iron-containing alcohol dehydrogenase family.</text>
</comment>
<dbReference type="KEGG" id="ppsr:I6J18_03975"/>
<keyword evidence="2" id="KW-0560">Oxidoreductase</keyword>
<name>A0A974NNS8_PERPY</name>
<dbReference type="InterPro" id="IPR018211">
    <property type="entry name" value="ADH_Fe_CS"/>
</dbReference>
<proteinExistence type="inferred from homology"/>
<dbReference type="RefSeq" id="WP_040375529.1">
    <property type="nucleotide sequence ID" value="NZ_CP068053.1"/>
</dbReference>
<organism evidence="6 7">
    <name type="scientific">Peribacillus psychrosaccharolyticus</name>
    <name type="common">Bacillus psychrosaccharolyticus</name>
    <dbReference type="NCBI Taxonomy" id="1407"/>
    <lineage>
        <taxon>Bacteria</taxon>
        <taxon>Bacillati</taxon>
        <taxon>Bacillota</taxon>
        <taxon>Bacilli</taxon>
        <taxon>Bacillales</taxon>
        <taxon>Bacillaceae</taxon>
        <taxon>Peribacillus</taxon>
    </lineage>
</organism>
<dbReference type="Pfam" id="PF25137">
    <property type="entry name" value="ADH_Fe_C"/>
    <property type="match status" value="1"/>
</dbReference>
<accession>A0A974NNS8</accession>
<dbReference type="PANTHER" id="PTHR11496:SF102">
    <property type="entry name" value="ALCOHOL DEHYDROGENASE 4"/>
    <property type="match status" value="1"/>
</dbReference>
<dbReference type="InterPro" id="IPR001670">
    <property type="entry name" value="ADH_Fe/GldA"/>
</dbReference>
<dbReference type="Gene3D" id="3.40.50.1970">
    <property type="match status" value="1"/>
</dbReference>
<reference evidence="6 7" key="1">
    <citation type="submission" date="2021-01" db="EMBL/GenBank/DDBJ databases">
        <title>FDA dAtabase for Regulatory Grade micrObial Sequences (FDA-ARGOS): Supporting development and validation of Infectious Disease Dx tests.</title>
        <authorList>
            <person name="Nelson B."/>
            <person name="Plummer A."/>
            <person name="Tallon L."/>
            <person name="Sadzewicz L."/>
            <person name="Zhao X."/>
            <person name="Boylan J."/>
            <person name="Ott S."/>
            <person name="Bowen H."/>
            <person name="Vavikolanu K."/>
            <person name="Mehta A."/>
            <person name="Aluvathingal J."/>
            <person name="Nadendla S."/>
            <person name="Myers T."/>
            <person name="Yan Y."/>
            <person name="Sichtig H."/>
        </authorList>
    </citation>
    <scope>NUCLEOTIDE SEQUENCE [LARGE SCALE GENOMIC DNA]</scope>
    <source>
        <strain evidence="6 7">FDAARGOS_1161</strain>
    </source>
</reference>
<keyword evidence="7" id="KW-1185">Reference proteome</keyword>
<evidence type="ECO:0000313" key="7">
    <source>
        <dbReference type="Proteomes" id="UP000595254"/>
    </source>
</evidence>
<dbReference type="InterPro" id="IPR056798">
    <property type="entry name" value="ADH_Fe_C"/>
</dbReference>
<dbReference type="PANTHER" id="PTHR11496">
    <property type="entry name" value="ALCOHOL DEHYDROGENASE"/>
    <property type="match status" value="1"/>
</dbReference>
<evidence type="ECO:0000313" key="6">
    <source>
        <dbReference type="EMBL" id="QQT01072.1"/>
    </source>
</evidence>
<protein>
    <submittedName>
        <fullName evidence="6">Iron-containing alcohol dehydrogenase</fullName>
    </submittedName>
</protein>
<feature type="domain" description="Alcohol dehydrogenase iron-type/glycerol dehydrogenase GldA" evidence="4">
    <location>
        <begin position="15"/>
        <end position="188"/>
    </location>
</feature>
<dbReference type="CDD" id="cd14863">
    <property type="entry name" value="Fe-ADH-like"/>
    <property type="match status" value="1"/>
</dbReference>
<evidence type="ECO:0000259" key="4">
    <source>
        <dbReference type="Pfam" id="PF00465"/>
    </source>
</evidence>
<evidence type="ECO:0000259" key="5">
    <source>
        <dbReference type="Pfam" id="PF25137"/>
    </source>
</evidence>